<name>K7AGA1_9ALTE</name>
<sequence length="52" mass="6167">MTYIISHLVSMFKGRLFTWAVPKTRKYFIGDDVDKSSTETFLLFLYLFILVN</sequence>
<keyword evidence="2" id="KW-1185">Reference proteome</keyword>
<dbReference type="HOGENOM" id="CLU_3082847_0_0_6"/>
<dbReference type="EMBL" id="CP003837">
    <property type="protein sequence ID" value="AGH42178.1"/>
    <property type="molecule type" value="Genomic_DNA"/>
</dbReference>
<accession>K7AGA1</accession>
<organism evidence="1 2">
    <name type="scientific">Paraglaciecola psychrophila 170</name>
    <dbReference type="NCBI Taxonomy" id="1129794"/>
    <lineage>
        <taxon>Bacteria</taxon>
        <taxon>Pseudomonadati</taxon>
        <taxon>Pseudomonadota</taxon>
        <taxon>Gammaproteobacteria</taxon>
        <taxon>Alteromonadales</taxon>
        <taxon>Alteromonadaceae</taxon>
        <taxon>Paraglaciecola</taxon>
    </lineage>
</organism>
<protein>
    <submittedName>
        <fullName evidence="1">Uncharacterized protein</fullName>
    </submittedName>
</protein>
<gene>
    <name evidence="1" type="ORF">C427_0068</name>
</gene>
<evidence type="ECO:0000313" key="2">
    <source>
        <dbReference type="Proteomes" id="UP000011864"/>
    </source>
</evidence>
<reference evidence="1 2" key="1">
    <citation type="journal article" date="2013" name="Genome Announc.">
        <title>Complete Genome Sequence of Glaciecola psychrophila Strain 170T.</title>
        <authorList>
            <person name="Yin J."/>
            <person name="Chen J."/>
            <person name="Liu G."/>
            <person name="Yu Y."/>
            <person name="Song L."/>
            <person name="Wang X."/>
            <person name="Qu X."/>
        </authorList>
    </citation>
    <scope>NUCLEOTIDE SEQUENCE [LARGE SCALE GENOMIC DNA]</scope>
    <source>
        <strain evidence="1 2">170</strain>
    </source>
</reference>
<evidence type="ECO:0000313" key="1">
    <source>
        <dbReference type="EMBL" id="AGH42178.1"/>
    </source>
</evidence>
<dbReference type="Proteomes" id="UP000011864">
    <property type="component" value="Chromosome"/>
</dbReference>
<dbReference type="KEGG" id="gps:C427_0068"/>
<proteinExistence type="predicted"/>
<dbReference type="AlphaFoldDB" id="K7AGA1"/>
<dbReference type="PATRIC" id="fig|1129794.4.peg.64"/>